<evidence type="ECO:0000313" key="1">
    <source>
        <dbReference type="EMBL" id="KAE8929657.1"/>
    </source>
</evidence>
<proteinExistence type="predicted"/>
<dbReference type="EMBL" id="QXFW01001381">
    <property type="protein sequence ID" value="KAE8991694.1"/>
    <property type="molecule type" value="Genomic_DNA"/>
</dbReference>
<dbReference type="AlphaFoldDB" id="A0A6A3JI05"/>
<dbReference type="SUPFAM" id="SSF55620">
    <property type="entry name" value="Tetrahydrobiopterin biosynthesis enzymes-like"/>
    <property type="match status" value="1"/>
</dbReference>
<dbReference type="Proteomes" id="UP000437068">
    <property type="component" value="Unassembled WGS sequence"/>
</dbReference>
<dbReference type="Proteomes" id="UP000441208">
    <property type="component" value="Unassembled WGS sequence"/>
</dbReference>
<evidence type="ECO:0000313" key="6">
    <source>
        <dbReference type="Proteomes" id="UP000437068"/>
    </source>
</evidence>
<evidence type="ECO:0000313" key="8">
    <source>
        <dbReference type="Proteomes" id="UP000460718"/>
    </source>
</evidence>
<dbReference type="EMBL" id="QXGE01002201">
    <property type="protein sequence ID" value="KAE9283952.1"/>
    <property type="molecule type" value="Genomic_DNA"/>
</dbReference>
<sequence length="63" mass="7098">MQAEGGHSLRSTVQENPYQVCVPVVVGSQHCFRMRGFEHYQASSYTILLRGSFRDHPPLPPTP</sequence>
<evidence type="ECO:0000313" key="2">
    <source>
        <dbReference type="EMBL" id="KAE8991694.1"/>
    </source>
</evidence>
<accession>A0A6A3JI05</accession>
<name>A0A6A3JI05_9STRA</name>
<dbReference type="Proteomes" id="UP000429523">
    <property type="component" value="Unassembled WGS sequence"/>
</dbReference>
<protein>
    <submittedName>
        <fullName evidence="2">Uncharacterized protein</fullName>
    </submittedName>
</protein>
<evidence type="ECO:0000313" key="7">
    <source>
        <dbReference type="Proteomes" id="UP000441208"/>
    </source>
</evidence>
<dbReference type="Proteomes" id="UP000460718">
    <property type="component" value="Unassembled WGS sequence"/>
</dbReference>
<dbReference type="EMBL" id="QXGF01001485">
    <property type="protein sequence ID" value="KAE8929657.1"/>
    <property type="molecule type" value="Genomic_DNA"/>
</dbReference>
<evidence type="ECO:0000313" key="5">
    <source>
        <dbReference type="Proteomes" id="UP000429523"/>
    </source>
</evidence>
<gene>
    <name evidence="4" type="ORF">PF001_g22613</name>
    <name evidence="3" type="ORF">PF007_g19190</name>
    <name evidence="1" type="ORF">PF009_g20234</name>
    <name evidence="2" type="ORF">PF011_g17843</name>
</gene>
<evidence type="ECO:0000313" key="4">
    <source>
        <dbReference type="EMBL" id="KAE9283952.1"/>
    </source>
</evidence>
<dbReference type="EMBL" id="QXFZ01001433">
    <property type="protein sequence ID" value="KAE9090570.1"/>
    <property type="molecule type" value="Genomic_DNA"/>
</dbReference>
<evidence type="ECO:0000313" key="3">
    <source>
        <dbReference type="EMBL" id="KAE9090570.1"/>
    </source>
</evidence>
<comment type="caution">
    <text evidence="2">The sequence shown here is derived from an EMBL/GenBank/DDBJ whole genome shotgun (WGS) entry which is preliminary data.</text>
</comment>
<organism evidence="2 8">
    <name type="scientific">Phytophthora fragariae</name>
    <dbReference type="NCBI Taxonomy" id="53985"/>
    <lineage>
        <taxon>Eukaryota</taxon>
        <taxon>Sar</taxon>
        <taxon>Stramenopiles</taxon>
        <taxon>Oomycota</taxon>
        <taxon>Peronosporomycetes</taxon>
        <taxon>Peronosporales</taxon>
        <taxon>Peronosporaceae</taxon>
        <taxon>Phytophthora</taxon>
    </lineage>
</organism>
<reference evidence="2 8" key="1">
    <citation type="submission" date="2018-09" db="EMBL/GenBank/DDBJ databases">
        <title>Genomic investigation of the strawberry pathogen Phytophthora fragariae indicates pathogenicity is determined by transcriptional variation in three key races.</title>
        <authorList>
            <person name="Adams T.M."/>
            <person name="Armitage A.D."/>
            <person name="Sobczyk M.K."/>
            <person name="Bates H.J."/>
            <person name="Dunwell J.M."/>
            <person name="Nellist C.F."/>
            <person name="Harrison R.J."/>
        </authorList>
    </citation>
    <scope>NUCLEOTIDE SEQUENCE [LARGE SCALE GENOMIC DNA]</scope>
    <source>
        <strain evidence="4 6">A4</strain>
        <strain evidence="3 7">NOV-71</strain>
        <strain evidence="1 5">NOV-9</strain>
        <strain evidence="2 8">SCRP245</strain>
    </source>
</reference>